<organism evidence="2 3">
    <name type="scientific">Endozoicomonas euniceicola</name>
    <dbReference type="NCBI Taxonomy" id="1234143"/>
    <lineage>
        <taxon>Bacteria</taxon>
        <taxon>Pseudomonadati</taxon>
        <taxon>Pseudomonadota</taxon>
        <taxon>Gammaproteobacteria</taxon>
        <taxon>Oceanospirillales</taxon>
        <taxon>Endozoicomonadaceae</taxon>
        <taxon>Endozoicomonas</taxon>
    </lineage>
</organism>
<keyword evidence="1" id="KW-0732">Signal</keyword>
<gene>
    <name evidence="2" type="ORF">NX720_01120</name>
</gene>
<feature type="chain" id="PRO_5046565411" description="Phosphoribosyltransferase domain-containing protein" evidence="1">
    <location>
        <begin position="21"/>
        <end position="286"/>
    </location>
</feature>
<evidence type="ECO:0000256" key="1">
    <source>
        <dbReference type="SAM" id="SignalP"/>
    </source>
</evidence>
<evidence type="ECO:0000313" key="2">
    <source>
        <dbReference type="EMBL" id="UYM16569.1"/>
    </source>
</evidence>
<dbReference type="RefSeq" id="WP_262598862.1">
    <property type="nucleotide sequence ID" value="NZ_CP103300.1"/>
</dbReference>
<sequence>MKNIAFILLILLLPFITAQSQLSCFAMDPPFKEGASAAEECPDDCTLAELEQFAKKIANLFPPDEYLYIGIGRSPAPVIAWLQAKGQRADTIQIPLSNFKLCQRVYGNGISFPEFPSDYSRVKLFRHFDRYLRTNPGFQKKWLVIDVAESGNTLRSAGFALKEYAHERGLDNSIEMLAICENNQKREYYLEMGMHVAMAQYKPNAEYCVTALEYFLIFGSGKRFAPYGELNWADLLSAPHTPPVEPPRTSYNTLSKLIKEWAKSIVLSVFWTIALTSTSKFNPSAR</sequence>
<feature type="signal peptide" evidence="1">
    <location>
        <begin position="1"/>
        <end position="20"/>
    </location>
</feature>
<name>A0ABY6GVY5_9GAMM</name>
<accession>A0ABY6GVY5</accession>
<protein>
    <recommendedName>
        <fullName evidence="4">Phosphoribosyltransferase domain-containing protein</fullName>
    </recommendedName>
</protein>
<evidence type="ECO:0000313" key="3">
    <source>
        <dbReference type="Proteomes" id="UP001163255"/>
    </source>
</evidence>
<reference evidence="2" key="1">
    <citation type="submission" date="2022-10" db="EMBL/GenBank/DDBJ databases">
        <title>Completed Genome Sequence of two octocoral isolated bacterium, Endozoicomonas euniceicola EF212T and Endozoicomonas gorgoniicola PS125T.</title>
        <authorList>
            <person name="Chiou Y.-J."/>
            <person name="Chen Y.-H."/>
        </authorList>
    </citation>
    <scope>NUCLEOTIDE SEQUENCE</scope>
    <source>
        <strain evidence="2">EF212</strain>
    </source>
</reference>
<keyword evidence="3" id="KW-1185">Reference proteome</keyword>
<evidence type="ECO:0008006" key="4">
    <source>
        <dbReference type="Google" id="ProtNLM"/>
    </source>
</evidence>
<dbReference type="Proteomes" id="UP001163255">
    <property type="component" value="Chromosome"/>
</dbReference>
<proteinExistence type="predicted"/>
<dbReference type="EMBL" id="CP103300">
    <property type="protein sequence ID" value="UYM16569.1"/>
    <property type="molecule type" value="Genomic_DNA"/>
</dbReference>